<keyword evidence="3" id="KW-0804">Transcription</keyword>
<proteinExistence type="predicted"/>
<evidence type="ECO:0000256" key="4">
    <source>
        <dbReference type="SAM" id="MobiDB-lite"/>
    </source>
</evidence>
<dbReference type="CDD" id="cd00093">
    <property type="entry name" value="HTH_XRE"/>
    <property type="match status" value="1"/>
</dbReference>
<feature type="compositionally biased region" description="Basic and acidic residues" evidence="4">
    <location>
        <begin position="134"/>
        <end position="150"/>
    </location>
</feature>
<dbReference type="SUPFAM" id="SSF47413">
    <property type="entry name" value="lambda repressor-like DNA-binding domains"/>
    <property type="match status" value="1"/>
</dbReference>
<reference evidence="6 7" key="1">
    <citation type="journal article" date="2018" name="Nat. Ecol. Evol.">
        <title>Genomic signatures of mitonuclear coevolution across populations of Tigriopus californicus.</title>
        <authorList>
            <person name="Barreto F.S."/>
            <person name="Watson E.T."/>
            <person name="Lima T.G."/>
            <person name="Willett C.S."/>
            <person name="Edmands S."/>
            <person name="Li W."/>
            <person name="Burton R.S."/>
        </authorList>
    </citation>
    <scope>NUCLEOTIDE SEQUENCE [LARGE SCALE GENOMIC DNA]</scope>
    <source>
        <strain evidence="6 7">San Diego</strain>
    </source>
</reference>
<dbReference type="PROSITE" id="PS50943">
    <property type="entry name" value="HTH_CROC1"/>
    <property type="match status" value="1"/>
</dbReference>
<accession>A0A553P460</accession>
<keyword evidence="7" id="KW-1185">Reference proteome</keyword>
<keyword evidence="1" id="KW-0805">Transcription regulation</keyword>
<keyword evidence="2" id="KW-0238">DNA-binding</keyword>
<dbReference type="FunFam" id="1.10.260.40:FF:000015">
    <property type="entry name" value="Endothelial differentiation-related factor 1"/>
    <property type="match status" value="1"/>
</dbReference>
<feature type="region of interest" description="Disordered" evidence="4">
    <location>
        <begin position="134"/>
        <end position="159"/>
    </location>
</feature>
<evidence type="ECO:0000313" key="7">
    <source>
        <dbReference type="Proteomes" id="UP000318571"/>
    </source>
</evidence>
<dbReference type="PANTHER" id="PTHR10245">
    <property type="entry name" value="ENDOTHELIAL DIFFERENTIATION-RELATED FACTOR 1 MULTIPROTEIN BRIDGING FACTOR 1"/>
    <property type="match status" value="1"/>
</dbReference>
<dbReference type="AlphaFoldDB" id="A0A553P460"/>
<evidence type="ECO:0000259" key="5">
    <source>
        <dbReference type="PROSITE" id="PS50943"/>
    </source>
</evidence>
<comment type="caution">
    <text evidence="6">The sequence shown here is derived from an EMBL/GenBank/DDBJ whole genome shotgun (WGS) entry which is preliminary data.</text>
</comment>
<evidence type="ECO:0000256" key="3">
    <source>
        <dbReference type="ARBA" id="ARBA00023163"/>
    </source>
</evidence>
<dbReference type="EMBL" id="VCGU01000008">
    <property type="protein sequence ID" value="TRY72474.1"/>
    <property type="molecule type" value="Genomic_DNA"/>
</dbReference>
<organism evidence="6 7">
    <name type="scientific">Tigriopus californicus</name>
    <name type="common">Marine copepod</name>
    <dbReference type="NCBI Taxonomy" id="6832"/>
    <lineage>
        <taxon>Eukaryota</taxon>
        <taxon>Metazoa</taxon>
        <taxon>Ecdysozoa</taxon>
        <taxon>Arthropoda</taxon>
        <taxon>Crustacea</taxon>
        <taxon>Multicrustacea</taxon>
        <taxon>Hexanauplia</taxon>
        <taxon>Copepoda</taxon>
        <taxon>Harpacticoida</taxon>
        <taxon>Harpacticidae</taxon>
        <taxon>Tigriopus</taxon>
    </lineage>
</organism>
<dbReference type="InterPro" id="IPR010982">
    <property type="entry name" value="Lambda_DNA-bd_dom_sf"/>
</dbReference>
<dbReference type="Pfam" id="PF08523">
    <property type="entry name" value="MBF1"/>
    <property type="match status" value="1"/>
</dbReference>
<dbReference type="OMA" id="GKNKSCK"/>
<protein>
    <recommendedName>
        <fullName evidence="5">HTH cro/C1-type domain-containing protein</fullName>
    </recommendedName>
</protein>
<evidence type="ECO:0000313" key="6">
    <source>
        <dbReference type="EMBL" id="TRY72474.1"/>
    </source>
</evidence>
<feature type="domain" description="HTH cro/C1-type" evidence="5">
    <location>
        <begin position="81"/>
        <end position="135"/>
    </location>
</feature>
<evidence type="ECO:0000256" key="2">
    <source>
        <dbReference type="ARBA" id="ARBA00023125"/>
    </source>
</evidence>
<dbReference type="GO" id="GO:0003677">
    <property type="term" value="F:DNA binding"/>
    <property type="evidence" value="ECO:0007669"/>
    <property type="project" value="UniProtKB-KW"/>
</dbReference>
<dbReference type="Proteomes" id="UP000318571">
    <property type="component" value="Chromosome 7"/>
</dbReference>
<dbReference type="Gene3D" id="1.10.260.40">
    <property type="entry name" value="lambda repressor-like DNA-binding domains"/>
    <property type="match status" value="1"/>
</dbReference>
<name>A0A553P460_TIGCA</name>
<dbReference type="STRING" id="6832.A0A553P460"/>
<dbReference type="PANTHER" id="PTHR10245:SF15">
    <property type="entry name" value="ENDOTHELIAL DIFFERENTIATION-RELATED FACTOR 1"/>
    <property type="match status" value="1"/>
</dbReference>
<dbReference type="OrthoDB" id="10253401at2759"/>
<gene>
    <name evidence="6" type="ORF">TCAL_00989</name>
</gene>
<dbReference type="SMART" id="SM00530">
    <property type="entry name" value="HTH_XRE"/>
    <property type="match status" value="1"/>
</dbReference>
<dbReference type="InterPro" id="IPR001387">
    <property type="entry name" value="Cro/C1-type_HTH"/>
</dbReference>
<dbReference type="InterPro" id="IPR013729">
    <property type="entry name" value="MBF1_N"/>
</dbReference>
<dbReference type="Pfam" id="PF01381">
    <property type="entry name" value="HTH_3"/>
    <property type="match status" value="1"/>
</dbReference>
<sequence length="159" mass="17225">MSDWDTVTIIRGKNAIRGAGAAKSNAAVNAARRRGEAIATEEKYGGGGNKQHGTQLNTMKLDQETEELKHNTVSMDVGKLIQKGRQAKNLTQKDLATKINEKPQVVIEFESSKALPNAAILAKMERILDIKLRGKDKGKPLVPKDKDKAKPAVAKGKGK</sequence>
<evidence type="ECO:0000256" key="1">
    <source>
        <dbReference type="ARBA" id="ARBA00023015"/>
    </source>
</evidence>
<dbReference type="GO" id="GO:0005634">
    <property type="term" value="C:nucleus"/>
    <property type="evidence" value="ECO:0007669"/>
    <property type="project" value="TreeGrafter"/>
</dbReference>